<dbReference type="OrthoDB" id="9841330at2"/>
<evidence type="ECO:0000313" key="2">
    <source>
        <dbReference type="Proteomes" id="UP000184287"/>
    </source>
</evidence>
<dbReference type="InterPro" id="IPR036359">
    <property type="entry name" value="Thiol_cytolysin_sf"/>
</dbReference>
<dbReference type="EMBL" id="FQUQ01000004">
    <property type="protein sequence ID" value="SHG11285.1"/>
    <property type="molecule type" value="Genomic_DNA"/>
</dbReference>
<gene>
    <name evidence="1" type="ORF">SAMN04488522_104517</name>
</gene>
<accession>A0A1M5H5V0</accession>
<dbReference type="Proteomes" id="UP000184287">
    <property type="component" value="Unassembled WGS sequence"/>
</dbReference>
<organism evidence="1 2">
    <name type="scientific">Pedobacter caeni</name>
    <dbReference type="NCBI Taxonomy" id="288992"/>
    <lineage>
        <taxon>Bacteria</taxon>
        <taxon>Pseudomonadati</taxon>
        <taxon>Bacteroidota</taxon>
        <taxon>Sphingobacteriia</taxon>
        <taxon>Sphingobacteriales</taxon>
        <taxon>Sphingobacteriaceae</taxon>
        <taxon>Pedobacter</taxon>
    </lineage>
</organism>
<proteinExistence type="predicted"/>
<dbReference type="GO" id="GO:0015485">
    <property type="term" value="F:cholesterol binding"/>
    <property type="evidence" value="ECO:0007669"/>
    <property type="project" value="InterPro"/>
</dbReference>
<name>A0A1M5H5V0_9SPHI</name>
<dbReference type="PROSITE" id="PS51257">
    <property type="entry name" value="PROKAR_LIPOPROTEIN"/>
    <property type="match status" value="1"/>
</dbReference>
<dbReference type="AlphaFoldDB" id="A0A1M5H5V0"/>
<sequence>MKKQSLFLVPFLLLLACKKNETPAPVPPTADPTVKVDMKDPFKGLIFANYKQTMDFKMIDADNISYPGFITDINSIKDKTFIPFLNVQVNNNEFALKDINDVVFAKATIKDHFALSKFRDEFNTLTLNVKKVVSPKISYELYASEDIEHATKTNLTLIIKAIYYYLELNPVKDEHLKLDAGLELNKVKESGAYLSKIGYGSTMIYTLNSDKSPKETLPYLKAYLNDQLNNKGTNAKDLKNKIVFDAPSKTFLGGDADILLNKYLGLPVAEAIESAFKDQFVPQTYRGLAQLEFKFKSLKDNKEIN</sequence>
<evidence type="ECO:0000313" key="1">
    <source>
        <dbReference type="EMBL" id="SHG11285.1"/>
    </source>
</evidence>
<dbReference type="SUPFAM" id="SSF56978">
    <property type="entry name" value="Perfringolysin"/>
    <property type="match status" value="1"/>
</dbReference>
<keyword evidence="2" id="KW-1185">Reference proteome</keyword>
<protein>
    <submittedName>
        <fullName evidence="1">Uncharacterized protein</fullName>
    </submittedName>
</protein>
<reference evidence="2" key="1">
    <citation type="submission" date="2016-11" db="EMBL/GenBank/DDBJ databases">
        <authorList>
            <person name="Varghese N."/>
            <person name="Submissions S."/>
        </authorList>
    </citation>
    <scope>NUCLEOTIDE SEQUENCE [LARGE SCALE GENOMIC DNA]</scope>
    <source>
        <strain evidence="2">DSM 16990</strain>
    </source>
</reference>
<dbReference type="RefSeq" id="WP_073233183.1">
    <property type="nucleotide sequence ID" value="NZ_FQUQ01000004.1"/>
</dbReference>